<evidence type="ECO:0000313" key="1">
    <source>
        <dbReference type="EMBL" id="KKM65885.1"/>
    </source>
</evidence>
<comment type="caution">
    <text evidence="1">The sequence shown here is derived from an EMBL/GenBank/DDBJ whole genome shotgun (WGS) entry which is preliminary data.</text>
</comment>
<accession>A0A0F9LNM8</accession>
<reference evidence="1" key="1">
    <citation type="journal article" date="2015" name="Nature">
        <title>Complex archaea that bridge the gap between prokaryotes and eukaryotes.</title>
        <authorList>
            <person name="Spang A."/>
            <person name="Saw J.H."/>
            <person name="Jorgensen S.L."/>
            <person name="Zaremba-Niedzwiedzka K."/>
            <person name="Martijn J."/>
            <person name="Lind A.E."/>
            <person name="van Eijk R."/>
            <person name="Schleper C."/>
            <person name="Guy L."/>
            <person name="Ettema T.J."/>
        </authorList>
    </citation>
    <scope>NUCLEOTIDE SEQUENCE</scope>
</reference>
<dbReference type="AlphaFoldDB" id="A0A0F9LNM8"/>
<evidence type="ECO:0008006" key="2">
    <source>
        <dbReference type="Google" id="ProtNLM"/>
    </source>
</evidence>
<organism evidence="1">
    <name type="scientific">marine sediment metagenome</name>
    <dbReference type="NCBI Taxonomy" id="412755"/>
    <lineage>
        <taxon>unclassified sequences</taxon>
        <taxon>metagenomes</taxon>
        <taxon>ecological metagenomes</taxon>
    </lineage>
</organism>
<proteinExistence type="predicted"/>
<gene>
    <name evidence="1" type="ORF">LCGC14_1486850</name>
</gene>
<name>A0A0F9LNM8_9ZZZZ</name>
<sequence length="78" mass="8937">MEEKEIFSTRDLYLASTLISLKFFLTGIDYVIEGNKNQPIGYFKFENTPSIQEAKAKFTQGLLSIEPKLFITNLKSLN</sequence>
<dbReference type="EMBL" id="LAZR01010641">
    <property type="protein sequence ID" value="KKM65885.1"/>
    <property type="molecule type" value="Genomic_DNA"/>
</dbReference>
<protein>
    <recommendedName>
        <fullName evidence="2">DUF5659 domain-containing protein</fullName>
    </recommendedName>
</protein>